<evidence type="ECO:0000256" key="1">
    <source>
        <dbReference type="ARBA" id="ARBA00006594"/>
    </source>
</evidence>
<accession>A0A5S4EHV6</accession>
<keyword evidence="6" id="KW-1185">Reference proteome</keyword>
<comment type="caution">
    <text evidence="5">The sequence shown here is derived from an EMBL/GenBank/DDBJ whole genome shotgun (WGS) entry which is preliminary data.</text>
</comment>
<name>A0A5S4EHV6_9PROT</name>
<dbReference type="OrthoDB" id="9816288at2"/>
<keyword evidence="2" id="KW-0489">Methyltransferase</keyword>
<dbReference type="InterPro" id="IPR002941">
    <property type="entry name" value="DNA_methylase_N4/N6"/>
</dbReference>
<dbReference type="EMBL" id="SWAD01000154">
    <property type="protein sequence ID" value="TMQ74755.1"/>
    <property type="molecule type" value="Genomic_DNA"/>
</dbReference>
<evidence type="ECO:0000259" key="4">
    <source>
        <dbReference type="Pfam" id="PF01555"/>
    </source>
</evidence>
<gene>
    <name evidence="5" type="ORF">ACCUM_3176</name>
</gene>
<evidence type="ECO:0000313" key="5">
    <source>
        <dbReference type="EMBL" id="TMQ74755.1"/>
    </source>
</evidence>
<dbReference type="Proteomes" id="UP000306324">
    <property type="component" value="Unassembled WGS sequence"/>
</dbReference>
<proteinExistence type="inferred from homology"/>
<dbReference type="PROSITE" id="PS00092">
    <property type="entry name" value="N6_MTASE"/>
    <property type="match status" value="1"/>
</dbReference>
<dbReference type="AlphaFoldDB" id="A0A5S4EHV6"/>
<dbReference type="GO" id="GO:0032259">
    <property type="term" value="P:methylation"/>
    <property type="evidence" value="ECO:0007669"/>
    <property type="project" value="UniProtKB-KW"/>
</dbReference>
<comment type="similarity">
    <text evidence="1">Belongs to the N(4)/N(6)-methyltransferase family.</text>
</comment>
<dbReference type="Gene3D" id="3.40.50.150">
    <property type="entry name" value="Vaccinia Virus protein VP39"/>
    <property type="match status" value="1"/>
</dbReference>
<feature type="domain" description="DNA methylase N-4/N-6" evidence="4">
    <location>
        <begin position="62"/>
        <end position="193"/>
    </location>
</feature>
<dbReference type="GO" id="GO:0003677">
    <property type="term" value="F:DNA binding"/>
    <property type="evidence" value="ECO:0007669"/>
    <property type="project" value="InterPro"/>
</dbReference>
<evidence type="ECO:0000256" key="3">
    <source>
        <dbReference type="ARBA" id="ARBA00022679"/>
    </source>
</evidence>
<dbReference type="InterPro" id="IPR002052">
    <property type="entry name" value="DNA_methylase_N6_adenine_CS"/>
</dbReference>
<evidence type="ECO:0000256" key="2">
    <source>
        <dbReference type="ARBA" id="ARBA00022603"/>
    </source>
</evidence>
<dbReference type="RefSeq" id="WP_138679082.1">
    <property type="nucleotide sequence ID" value="NZ_SWAD01000154.1"/>
</dbReference>
<dbReference type="GO" id="GO:0008170">
    <property type="term" value="F:N-methyltransferase activity"/>
    <property type="evidence" value="ECO:0007669"/>
    <property type="project" value="InterPro"/>
</dbReference>
<keyword evidence="3" id="KW-0808">Transferase</keyword>
<protein>
    <submittedName>
        <fullName evidence="5">Type III restriction-modification system methylation subunit</fullName>
    </submittedName>
</protein>
<evidence type="ECO:0000313" key="6">
    <source>
        <dbReference type="Proteomes" id="UP000306324"/>
    </source>
</evidence>
<organism evidence="5 6">
    <name type="scientific">Candidatus Accumulibacter phosphatis</name>
    <dbReference type="NCBI Taxonomy" id="327160"/>
    <lineage>
        <taxon>Bacteria</taxon>
        <taxon>Pseudomonadati</taxon>
        <taxon>Pseudomonadota</taxon>
        <taxon>Betaproteobacteria</taxon>
        <taxon>Candidatus Accumulibacter</taxon>
    </lineage>
</organism>
<dbReference type="Pfam" id="PF01555">
    <property type="entry name" value="N6_N4_Mtase"/>
    <property type="match status" value="1"/>
</dbReference>
<dbReference type="SUPFAM" id="SSF53335">
    <property type="entry name" value="S-adenosyl-L-methionine-dependent methyltransferases"/>
    <property type="match status" value="1"/>
</dbReference>
<dbReference type="InterPro" id="IPR029063">
    <property type="entry name" value="SAM-dependent_MTases_sf"/>
</dbReference>
<reference evidence="5 6" key="1">
    <citation type="submission" date="2019-04" db="EMBL/GenBank/DDBJ databases">
        <title>A novel phosphate-accumulating bacterium identified in bioreactor for phosphate removal from wastewater.</title>
        <authorList>
            <person name="Kotlyarov R.Y."/>
            <person name="Beletsky A.V."/>
            <person name="Kallistova A.Y."/>
            <person name="Dorofeev A.G."/>
            <person name="Nikolaev Y.Y."/>
            <person name="Pimenov N.V."/>
            <person name="Ravin N.V."/>
            <person name="Mardanov A.V."/>
        </authorList>
    </citation>
    <scope>NUCLEOTIDE SEQUENCE [LARGE SCALE GENOMIC DNA]</scope>
    <source>
        <strain evidence="5 6">Bin19</strain>
    </source>
</reference>
<sequence length="204" mass="23461">MPELNFKGKEFVFNHHLAVPHRPLLPNAAKSVGEPRLDGNLVIHGDNLHALESLLPMVAGKVDCVFIDPPYNTGNEGWCYNDNVNSQMMQQWLSENPVGIEDGLRHDKWCAMMWPRLRLLHDQLGQAGSLWVTLDDNEIHRARAMLDAIFGEQNFVATCILHKNFSPKPSAKFFSEDHDYLLIYAKKKDKWRPDLLERTQDMDE</sequence>